<dbReference type="InterPro" id="IPR005814">
    <property type="entry name" value="Aminotrans_3"/>
</dbReference>
<dbReference type="NCBIfam" id="NF004624">
    <property type="entry name" value="PRK05964.1"/>
    <property type="match status" value="1"/>
</dbReference>
<dbReference type="Proteomes" id="UP000198654">
    <property type="component" value="Unassembled WGS sequence"/>
</dbReference>
<comment type="subunit">
    <text evidence="9">Homodimer.</text>
</comment>
<reference evidence="10 11" key="1">
    <citation type="submission" date="2016-10" db="EMBL/GenBank/DDBJ databases">
        <authorList>
            <person name="de Groot N.N."/>
        </authorList>
    </citation>
    <scope>NUCLEOTIDE SEQUENCE [LARGE SCALE GENOMIC DNA]</scope>
    <source>
        <strain evidence="10 11">DSM 14789</strain>
    </source>
</reference>
<dbReference type="HAMAP" id="MF_00834">
    <property type="entry name" value="BioA"/>
    <property type="match status" value="1"/>
</dbReference>
<dbReference type="GO" id="GO:0004015">
    <property type="term" value="F:adenosylmethionine-8-amino-7-oxononanoate transaminase activity"/>
    <property type="evidence" value="ECO:0007669"/>
    <property type="project" value="UniProtKB-UniRule"/>
</dbReference>
<comment type="similarity">
    <text evidence="9">Belongs to the class-III pyridoxal-phosphate-dependent aminotransferase family. BioA subfamily.</text>
</comment>
<dbReference type="PANTHER" id="PTHR42684:SF17">
    <property type="entry name" value="ADENOSYLMETHIONINE-8-AMINO-7-OXONONANOATE AMINOTRANSFERASE"/>
    <property type="match status" value="1"/>
</dbReference>
<evidence type="ECO:0000256" key="7">
    <source>
        <dbReference type="ARBA" id="ARBA00022898"/>
    </source>
</evidence>
<dbReference type="FunFam" id="3.40.640.10:FF:000004">
    <property type="entry name" value="Acetylornithine aminotransferase"/>
    <property type="match status" value="1"/>
</dbReference>
<comment type="function">
    <text evidence="9">Catalyzes the transfer of the alpha-amino group from S-adenosyl-L-methionine (SAM) to 7-keto-8-aminopelargonic acid (KAPA) to form 7,8-diaminopelargonic acid (DAPA). It is the only aminotransferase known to utilize SAM as an amino donor.</text>
</comment>
<dbReference type="UniPathway" id="UPA00078">
    <property type="reaction ID" value="UER00160"/>
</dbReference>
<dbReference type="GO" id="GO:0030170">
    <property type="term" value="F:pyridoxal phosphate binding"/>
    <property type="evidence" value="ECO:0007669"/>
    <property type="project" value="UniProtKB-UniRule"/>
</dbReference>
<dbReference type="Gene3D" id="3.40.640.10">
    <property type="entry name" value="Type I PLP-dependent aspartate aminotransferase-like (Major domain)"/>
    <property type="match status" value="1"/>
</dbReference>
<comment type="subcellular location">
    <subcellularLocation>
        <location evidence="9">Cytoplasm</location>
    </subcellularLocation>
</comment>
<evidence type="ECO:0000256" key="5">
    <source>
        <dbReference type="ARBA" id="ARBA00022691"/>
    </source>
</evidence>
<keyword evidence="5 9" id="KW-0949">S-adenosyl-L-methionine</keyword>
<evidence type="ECO:0000313" key="11">
    <source>
        <dbReference type="Proteomes" id="UP000198654"/>
    </source>
</evidence>
<feature type="binding site" evidence="9">
    <location>
        <position position="280"/>
    </location>
    <ligand>
        <name>substrate</name>
    </ligand>
</feature>
<keyword evidence="6 9" id="KW-0093">Biotin biosynthesis</keyword>
<feature type="binding site" evidence="9">
    <location>
        <begin position="315"/>
        <end position="316"/>
    </location>
    <ligand>
        <name>pyridoxal 5'-phosphate</name>
        <dbReference type="ChEBI" id="CHEBI:597326"/>
    </ligand>
</feature>
<dbReference type="Pfam" id="PF00202">
    <property type="entry name" value="Aminotran_3"/>
    <property type="match status" value="1"/>
</dbReference>
<evidence type="ECO:0000256" key="1">
    <source>
        <dbReference type="ARBA" id="ARBA00001933"/>
    </source>
</evidence>
<gene>
    <name evidence="9" type="primary">bioA</name>
    <name evidence="10" type="ORF">SAMN05661010_02272</name>
</gene>
<dbReference type="GO" id="GO:0009102">
    <property type="term" value="P:biotin biosynthetic process"/>
    <property type="evidence" value="ECO:0007669"/>
    <property type="project" value="UniProtKB-UniRule"/>
</dbReference>
<keyword evidence="9" id="KW-0963">Cytoplasm</keyword>
<dbReference type="NCBIfam" id="TIGR00508">
    <property type="entry name" value="bioA"/>
    <property type="match status" value="1"/>
</dbReference>
<dbReference type="STRING" id="119000.SAMN05661010_02272"/>
<sequence length="433" mass="47774">MSHPAPHHRSLWHRSLWHPYAQMQTQAPAPKVVGGKGAWLHLEGNERLLDATCSWWCMIHGYGHPRLVAALKDQADRLCHVMLGGLTHDPAQRLADALVRITPEGLNHVFYSDSGSVGMEVAMKMAVQYQVQRGKPGKHRMLSLMRAYHGDTTGCMAVCDPEEGMHSLFSGFLPEHPFAPAPTAPFDAPREAVEADIAALRRMFERHHHEIAALLMEPLLQAAGGLNMTSPHYVRAARELCDEFDVLLVFDEVATGFGRTGKLFAAEHAGVTPDIMVLSKGLTGGYLGHAATLATTSVFEAFLSDHADRAFMHGPTFMGNPLACRVALKSLSVFEDEDYLGKIATLSEILRHELLGDEALGSDPLIADVRVLGATAVIEVIDATTLEGVQAFARERGVWLRPFGRWLYTMPAYITTPGEMRRITEVMKAWFQR</sequence>
<dbReference type="GO" id="GO:0005737">
    <property type="term" value="C:cytoplasm"/>
    <property type="evidence" value="ECO:0007669"/>
    <property type="project" value="UniProtKB-SubCell"/>
</dbReference>
<evidence type="ECO:0000256" key="6">
    <source>
        <dbReference type="ARBA" id="ARBA00022756"/>
    </source>
</evidence>
<dbReference type="InterPro" id="IPR015422">
    <property type="entry name" value="PyrdxlP-dep_Trfase_small"/>
</dbReference>
<feature type="site" description="Participates in the substrate recognition with KAPA and in a stacking interaction with the adenine ring of SAM" evidence="9">
    <location>
        <position position="20"/>
    </location>
</feature>
<feature type="modified residue" description="N6-(pyridoxal phosphate)lysine" evidence="9">
    <location>
        <position position="280"/>
    </location>
</feature>
<dbReference type="InterPro" id="IPR049704">
    <property type="entry name" value="Aminotrans_3_PPA_site"/>
</dbReference>
<dbReference type="EC" id="2.6.1.62" evidence="9"/>
<evidence type="ECO:0000256" key="3">
    <source>
        <dbReference type="ARBA" id="ARBA00022576"/>
    </source>
</evidence>
<feature type="binding site" evidence="9">
    <location>
        <position position="148"/>
    </location>
    <ligand>
        <name>substrate</name>
    </ligand>
</feature>
<protein>
    <recommendedName>
        <fullName evidence="9">Adenosylmethionine-8-amino-7-oxononanoate aminotransferase</fullName>
        <ecNumber evidence="9">2.6.1.62</ecNumber>
    </recommendedName>
    <alternativeName>
        <fullName evidence="9">7,8-diamino-pelargonic acid aminotransferase</fullName>
        <shortName evidence="9">DAPA AT</shortName>
        <shortName evidence="9">DAPA aminotransferase</shortName>
    </alternativeName>
    <alternativeName>
        <fullName evidence="9">7,8-diaminononanoate synthase</fullName>
        <shortName evidence="9">DANS</shortName>
    </alternativeName>
    <alternativeName>
        <fullName evidence="9">Diaminopelargonic acid synthase</fullName>
    </alternativeName>
</protein>
<dbReference type="SUPFAM" id="SSF53383">
    <property type="entry name" value="PLP-dependent transferases"/>
    <property type="match status" value="1"/>
</dbReference>
<dbReference type="InterPro" id="IPR015424">
    <property type="entry name" value="PyrdxlP-dep_Trfase"/>
</dbReference>
<dbReference type="Gene3D" id="3.90.1150.10">
    <property type="entry name" value="Aspartate Aminotransferase, domain 1"/>
    <property type="match status" value="1"/>
</dbReference>
<keyword evidence="11" id="KW-1185">Reference proteome</keyword>
<name>A0A1G9M2Y1_9GAMM</name>
<feature type="binding site" evidence="9">
    <location>
        <position position="55"/>
    </location>
    <ligand>
        <name>substrate</name>
    </ligand>
</feature>
<dbReference type="AlphaFoldDB" id="A0A1G9M2Y1"/>
<feature type="binding site" evidence="9">
    <location>
        <position position="314"/>
    </location>
    <ligand>
        <name>substrate</name>
    </ligand>
</feature>
<dbReference type="EMBL" id="FNGI01000006">
    <property type="protein sequence ID" value="SDL68483.1"/>
    <property type="molecule type" value="Genomic_DNA"/>
</dbReference>
<comment type="catalytic activity">
    <reaction evidence="8 9">
        <text>(8S)-8-amino-7-oxononanoate + S-adenosyl-L-methionine = S-adenosyl-4-methylsulfanyl-2-oxobutanoate + (7R,8S)-7,8-diammoniononanoate</text>
        <dbReference type="Rhea" id="RHEA:16861"/>
        <dbReference type="ChEBI" id="CHEBI:16490"/>
        <dbReference type="ChEBI" id="CHEBI:59789"/>
        <dbReference type="ChEBI" id="CHEBI:149468"/>
        <dbReference type="ChEBI" id="CHEBI:149469"/>
        <dbReference type="EC" id="2.6.1.62"/>
    </reaction>
</comment>
<evidence type="ECO:0000256" key="2">
    <source>
        <dbReference type="ARBA" id="ARBA00005063"/>
    </source>
</evidence>
<dbReference type="OrthoDB" id="7052035at2"/>
<accession>A0A1G9M2Y1</accession>
<comment type="cofactor">
    <cofactor evidence="1 9">
        <name>pyridoxal 5'-phosphate</name>
        <dbReference type="ChEBI" id="CHEBI:597326"/>
    </cofactor>
</comment>
<feature type="binding site" evidence="9">
    <location>
        <position position="251"/>
    </location>
    <ligand>
        <name>pyridoxal 5'-phosphate</name>
        <dbReference type="ChEBI" id="CHEBI:597326"/>
    </ligand>
</feature>
<evidence type="ECO:0000256" key="9">
    <source>
        <dbReference type="HAMAP-Rule" id="MF_00834"/>
    </source>
</evidence>
<comment type="pathway">
    <text evidence="2 9">Cofactor biosynthesis; biotin biosynthesis; 7,8-diaminononanoate from 8-amino-7-oxononanoate (SAM route): step 1/1.</text>
</comment>
<dbReference type="PANTHER" id="PTHR42684">
    <property type="entry name" value="ADENOSYLMETHIONINE-8-AMINO-7-OXONONANOATE AMINOTRANSFERASE"/>
    <property type="match status" value="1"/>
</dbReference>
<dbReference type="InterPro" id="IPR005815">
    <property type="entry name" value="BioA"/>
</dbReference>
<evidence type="ECO:0000313" key="10">
    <source>
        <dbReference type="EMBL" id="SDL68483.1"/>
    </source>
</evidence>
<feature type="binding site" evidence="9">
    <location>
        <position position="401"/>
    </location>
    <ligand>
        <name>substrate</name>
    </ligand>
</feature>
<feature type="binding site" evidence="9">
    <location>
        <begin position="115"/>
        <end position="116"/>
    </location>
    <ligand>
        <name>pyridoxal 5'-phosphate</name>
        <dbReference type="ChEBI" id="CHEBI:597326"/>
    </ligand>
</feature>
<evidence type="ECO:0000256" key="8">
    <source>
        <dbReference type="ARBA" id="ARBA00048449"/>
    </source>
</evidence>
<dbReference type="CDD" id="cd00610">
    <property type="entry name" value="OAT_like"/>
    <property type="match status" value="1"/>
</dbReference>
<proteinExistence type="inferred from homology"/>
<keyword evidence="7 9" id="KW-0663">Pyridoxal phosphate</keyword>
<dbReference type="PROSITE" id="PS00600">
    <property type="entry name" value="AA_TRANSFER_CLASS_3"/>
    <property type="match status" value="1"/>
</dbReference>
<dbReference type="RefSeq" id="WP_089728620.1">
    <property type="nucleotide sequence ID" value="NZ_FNGI01000006.1"/>
</dbReference>
<dbReference type="InterPro" id="IPR015421">
    <property type="entry name" value="PyrdxlP-dep_Trfase_major"/>
</dbReference>
<evidence type="ECO:0000256" key="4">
    <source>
        <dbReference type="ARBA" id="ARBA00022679"/>
    </source>
</evidence>
<organism evidence="10 11">
    <name type="scientific">Modicisalibacter muralis</name>
    <dbReference type="NCBI Taxonomy" id="119000"/>
    <lineage>
        <taxon>Bacteria</taxon>
        <taxon>Pseudomonadati</taxon>
        <taxon>Pseudomonadota</taxon>
        <taxon>Gammaproteobacteria</taxon>
        <taxon>Oceanospirillales</taxon>
        <taxon>Halomonadaceae</taxon>
        <taxon>Modicisalibacter</taxon>
    </lineage>
</organism>
<keyword evidence="3 9" id="KW-0032">Aminotransferase</keyword>
<keyword evidence="4 9" id="KW-0808">Transferase</keyword>